<keyword evidence="2" id="KW-1133">Transmembrane helix</keyword>
<accession>A0A822XHT1</accession>
<dbReference type="AlphaFoldDB" id="A0A822XHT1"/>
<protein>
    <submittedName>
        <fullName evidence="3">Uncharacterized protein</fullName>
    </submittedName>
</protein>
<evidence type="ECO:0000313" key="4">
    <source>
        <dbReference type="Proteomes" id="UP000607653"/>
    </source>
</evidence>
<comment type="caution">
    <text evidence="3">The sequence shown here is derived from an EMBL/GenBank/DDBJ whole genome shotgun (WGS) entry which is preliminary data.</text>
</comment>
<organism evidence="3 4">
    <name type="scientific">Nelumbo nucifera</name>
    <name type="common">Sacred lotus</name>
    <dbReference type="NCBI Taxonomy" id="4432"/>
    <lineage>
        <taxon>Eukaryota</taxon>
        <taxon>Viridiplantae</taxon>
        <taxon>Streptophyta</taxon>
        <taxon>Embryophyta</taxon>
        <taxon>Tracheophyta</taxon>
        <taxon>Spermatophyta</taxon>
        <taxon>Magnoliopsida</taxon>
        <taxon>Proteales</taxon>
        <taxon>Nelumbonaceae</taxon>
        <taxon>Nelumbo</taxon>
    </lineage>
</organism>
<keyword evidence="2" id="KW-0472">Membrane</keyword>
<name>A0A822XHT1_NELNU</name>
<dbReference type="EMBL" id="DUZY01000001">
    <property type="protein sequence ID" value="DAD21044.1"/>
    <property type="molecule type" value="Genomic_DNA"/>
</dbReference>
<keyword evidence="4" id="KW-1185">Reference proteome</keyword>
<sequence>MKPNSFESQGYFERRVPKKSPSSYHLNDPNFIFFKVRVVVMVGRDSLTRRRIQIVLLIMGMGGMGNLTCICQGYGRELVVVL</sequence>
<evidence type="ECO:0000256" key="1">
    <source>
        <dbReference type="SAM" id="MobiDB-lite"/>
    </source>
</evidence>
<proteinExistence type="predicted"/>
<evidence type="ECO:0000313" key="3">
    <source>
        <dbReference type="EMBL" id="DAD21044.1"/>
    </source>
</evidence>
<evidence type="ECO:0000256" key="2">
    <source>
        <dbReference type="SAM" id="Phobius"/>
    </source>
</evidence>
<keyword evidence="2" id="KW-0812">Transmembrane</keyword>
<reference evidence="3 4" key="1">
    <citation type="journal article" date="2020" name="Mol. Biol. Evol.">
        <title>Distinct Expression and Methylation Patterns for Genes with Different Fates following a Single Whole-Genome Duplication in Flowering Plants.</title>
        <authorList>
            <person name="Shi T."/>
            <person name="Rahmani R.S."/>
            <person name="Gugger P.F."/>
            <person name="Wang M."/>
            <person name="Li H."/>
            <person name="Zhang Y."/>
            <person name="Li Z."/>
            <person name="Wang Q."/>
            <person name="Van de Peer Y."/>
            <person name="Marchal K."/>
            <person name="Chen J."/>
        </authorList>
    </citation>
    <scope>NUCLEOTIDE SEQUENCE [LARGE SCALE GENOMIC DNA]</scope>
    <source>
        <tissue evidence="3">Leaf</tissue>
    </source>
</reference>
<gene>
    <name evidence="3" type="ORF">HUJ06_022507</name>
</gene>
<feature type="region of interest" description="Disordered" evidence="1">
    <location>
        <begin position="1"/>
        <end position="26"/>
    </location>
</feature>
<dbReference type="Proteomes" id="UP000607653">
    <property type="component" value="Unassembled WGS sequence"/>
</dbReference>
<feature type="transmembrane region" description="Helical" evidence="2">
    <location>
        <begin position="54"/>
        <end position="75"/>
    </location>
</feature>